<keyword evidence="4" id="KW-0703">Sarcoplasmic reticulum</keyword>
<comment type="caution">
    <text evidence="8">The sequence shown here is derived from an EMBL/GenBank/DDBJ whole genome shotgun (WGS) entry which is preliminary data.</text>
</comment>
<evidence type="ECO:0000256" key="7">
    <source>
        <dbReference type="SAM" id="SignalP"/>
    </source>
</evidence>
<dbReference type="PANTHER" id="PTHR10033">
    <property type="entry name" value="CALSEQUESTRIN"/>
    <property type="match status" value="1"/>
</dbReference>
<reference evidence="8 9" key="1">
    <citation type="submission" date="2021-06" db="EMBL/GenBank/DDBJ databases">
        <authorList>
            <person name="Palmer J.M."/>
        </authorList>
    </citation>
    <scope>NUCLEOTIDE SEQUENCE [LARGE SCALE GENOMIC DNA]</scope>
    <source>
        <strain evidence="8 9">AS_MEX2019</strain>
        <tissue evidence="8">Muscle</tissue>
    </source>
</reference>
<keyword evidence="9" id="KW-1185">Reference proteome</keyword>
<dbReference type="Proteomes" id="UP001469553">
    <property type="component" value="Unassembled WGS sequence"/>
</dbReference>
<evidence type="ECO:0000313" key="8">
    <source>
        <dbReference type="EMBL" id="MEQ2281554.1"/>
    </source>
</evidence>
<evidence type="ECO:0000256" key="2">
    <source>
        <dbReference type="ARBA" id="ARBA00010987"/>
    </source>
</evidence>
<keyword evidence="7" id="KW-0732">Signal</keyword>
<evidence type="ECO:0000256" key="5">
    <source>
        <dbReference type="ARBA" id="ARBA00023179"/>
    </source>
</evidence>
<feature type="signal peptide" evidence="7">
    <location>
        <begin position="1"/>
        <end position="21"/>
    </location>
</feature>
<evidence type="ECO:0000313" key="9">
    <source>
        <dbReference type="Proteomes" id="UP001469553"/>
    </source>
</evidence>
<gene>
    <name evidence="8" type="ORF">AMECASPLE_031657</name>
</gene>
<dbReference type="InterPro" id="IPR001393">
    <property type="entry name" value="Calsequestrin"/>
</dbReference>
<comment type="similarity">
    <text evidence="2 6">Belongs to the calsequestrin family.</text>
</comment>
<keyword evidence="5" id="KW-0514">Muscle protein</keyword>
<evidence type="ECO:0000256" key="6">
    <source>
        <dbReference type="RuleBase" id="RU000648"/>
    </source>
</evidence>
<dbReference type="PANTHER" id="PTHR10033:SF14">
    <property type="entry name" value="CALSEQUESTRIN-1"/>
    <property type="match status" value="1"/>
</dbReference>
<dbReference type="PRINTS" id="PR00312">
    <property type="entry name" value="CALSEQUESTRN"/>
</dbReference>
<evidence type="ECO:0000256" key="3">
    <source>
        <dbReference type="ARBA" id="ARBA00022837"/>
    </source>
</evidence>
<feature type="chain" id="PRO_5045138623" description="Calsequestrin" evidence="7">
    <location>
        <begin position="22"/>
        <end position="98"/>
    </location>
</feature>
<evidence type="ECO:0000256" key="4">
    <source>
        <dbReference type="ARBA" id="ARBA00022951"/>
    </source>
</evidence>
<sequence length="98" mass="11341">MKWGWVFLGFSFLSLGTLSLGEKGLEIPEYDGKDRVHTLTAKNYKSIMKKYDVMVIYYHRNVDGNRSAMKQHQIEELALEMASHYHYISTPVCCPGEH</sequence>
<evidence type="ECO:0000256" key="1">
    <source>
        <dbReference type="ARBA" id="ARBA00004564"/>
    </source>
</evidence>
<keyword evidence="3 6" id="KW-0106">Calcium</keyword>
<dbReference type="Gene3D" id="3.40.30.10">
    <property type="entry name" value="Glutaredoxin"/>
    <property type="match status" value="1"/>
</dbReference>
<dbReference type="Pfam" id="PF01216">
    <property type="entry name" value="Calsequestrin"/>
    <property type="match status" value="1"/>
</dbReference>
<organism evidence="8 9">
    <name type="scientific">Ameca splendens</name>
    <dbReference type="NCBI Taxonomy" id="208324"/>
    <lineage>
        <taxon>Eukaryota</taxon>
        <taxon>Metazoa</taxon>
        <taxon>Chordata</taxon>
        <taxon>Craniata</taxon>
        <taxon>Vertebrata</taxon>
        <taxon>Euteleostomi</taxon>
        <taxon>Actinopterygii</taxon>
        <taxon>Neopterygii</taxon>
        <taxon>Teleostei</taxon>
        <taxon>Neoteleostei</taxon>
        <taxon>Acanthomorphata</taxon>
        <taxon>Ovalentaria</taxon>
        <taxon>Atherinomorphae</taxon>
        <taxon>Cyprinodontiformes</taxon>
        <taxon>Goodeidae</taxon>
        <taxon>Ameca</taxon>
    </lineage>
</organism>
<proteinExistence type="inferred from homology"/>
<name>A0ABV0XJC4_9TELE</name>
<dbReference type="EMBL" id="JAHRIP010003974">
    <property type="protein sequence ID" value="MEQ2281554.1"/>
    <property type="molecule type" value="Genomic_DNA"/>
</dbReference>
<comment type="function">
    <text evidence="6">Calsequestrin is a high-capacity, moderate affinity, calcium-binding protein and thus acts as an internal calcium store in muscle.</text>
</comment>
<comment type="subcellular location">
    <subcellularLocation>
        <location evidence="1">Sarcoplasmic reticulum lumen</location>
    </subcellularLocation>
</comment>
<accession>A0ABV0XJC4</accession>
<protein>
    <recommendedName>
        <fullName evidence="6">Calsequestrin</fullName>
    </recommendedName>
</protein>